<accession>A0ABS9BGM5</accession>
<dbReference type="RefSeq" id="WP_234864919.1">
    <property type="nucleotide sequence ID" value="NZ_JAKEVY010000002.1"/>
</dbReference>
<dbReference type="InterPro" id="IPR001789">
    <property type="entry name" value="Sig_transdc_resp-reg_receiver"/>
</dbReference>
<evidence type="ECO:0000259" key="3">
    <source>
        <dbReference type="PROSITE" id="PS50110"/>
    </source>
</evidence>
<dbReference type="SUPFAM" id="SSF52172">
    <property type="entry name" value="CheY-like"/>
    <property type="match status" value="1"/>
</dbReference>
<sequence length="134" mass="15043">MKRKILVITASKSIRFLLHTVLSEQFTAITASEAGDAMYWLTRSELPSAIVVDPELPDTANWEIVEYFKTSELYKNIPMVVISSLEEEEIATVCSRYEVEAAFHKPFNPVDLIKTLEALIKSPVAGSKKLLKVV</sequence>
<organism evidence="4 5">
    <name type="scientific">Flavihumibacter fluminis</name>
    <dbReference type="NCBI Taxonomy" id="2909236"/>
    <lineage>
        <taxon>Bacteria</taxon>
        <taxon>Pseudomonadati</taxon>
        <taxon>Bacteroidota</taxon>
        <taxon>Chitinophagia</taxon>
        <taxon>Chitinophagales</taxon>
        <taxon>Chitinophagaceae</taxon>
        <taxon>Flavihumibacter</taxon>
    </lineage>
</organism>
<evidence type="ECO:0000313" key="5">
    <source>
        <dbReference type="Proteomes" id="UP001200145"/>
    </source>
</evidence>
<name>A0ABS9BGM5_9BACT</name>
<dbReference type="Pfam" id="PF00072">
    <property type="entry name" value="Response_reg"/>
    <property type="match status" value="1"/>
</dbReference>
<comment type="caution">
    <text evidence="4">The sequence shown here is derived from an EMBL/GenBank/DDBJ whole genome shotgun (WGS) entry which is preliminary data.</text>
</comment>
<dbReference type="PROSITE" id="PS50110">
    <property type="entry name" value="RESPONSE_REGULATORY"/>
    <property type="match status" value="1"/>
</dbReference>
<proteinExistence type="predicted"/>
<dbReference type="InterPro" id="IPR050595">
    <property type="entry name" value="Bact_response_regulator"/>
</dbReference>
<dbReference type="EMBL" id="JAKEVY010000002">
    <property type="protein sequence ID" value="MCF1714334.1"/>
    <property type="molecule type" value="Genomic_DNA"/>
</dbReference>
<dbReference type="PANTHER" id="PTHR44591:SF3">
    <property type="entry name" value="RESPONSE REGULATORY DOMAIN-CONTAINING PROTEIN"/>
    <property type="match status" value="1"/>
</dbReference>
<evidence type="ECO:0000256" key="1">
    <source>
        <dbReference type="ARBA" id="ARBA00022553"/>
    </source>
</evidence>
<feature type="modified residue" description="4-aspartylphosphate" evidence="2">
    <location>
        <position position="53"/>
    </location>
</feature>
<protein>
    <submittedName>
        <fullName evidence="4">Response regulator</fullName>
    </submittedName>
</protein>
<dbReference type="PANTHER" id="PTHR44591">
    <property type="entry name" value="STRESS RESPONSE REGULATOR PROTEIN 1"/>
    <property type="match status" value="1"/>
</dbReference>
<keyword evidence="1 2" id="KW-0597">Phosphoprotein</keyword>
<dbReference type="CDD" id="cd00156">
    <property type="entry name" value="REC"/>
    <property type="match status" value="1"/>
</dbReference>
<reference evidence="4 5" key="1">
    <citation type="submission" date="2022-01" db="EMBL/GenBank/DDBJ databases">
        <title>Flavihumibacter sp. nov., isolated from sediment of a river.</title>
        <authorList>
            <person name="Liu H."/>
        </authorList>
    </citation>
    <scope>NUCLEOTIDE SEQUENCE [LARGE SCALE GENOMIC DNA]</scope>
    <source>
        <strain evidence="4 5">RY-1</strain>
    </source>
</reference>
<keyword evidence="5" id="KW-1185">Reference proteome</keyword>
<feature type="domain" description="Response regulatory" evidence="3">
    <location>
        <begin position="4"/>
        <end position="120"/>
    </location>
</feature>
<dbReference type="InterPro" id="IPR011006">
    <property type="entry name" value="CheY-like_superfamily"/>
</dbReference>
<gene>
    <name evidence="4" type="ORF">L0U88_06805</name>
</gene>
<evidence type="ECO:0000256" key="2">
    <source>
        <dbReference type="PROSITE-ProRule" id="PRU00169"/>
    </source>
</evidence>
<dbReference type="SMART" id="SM00448">
    <property type="entry name" value="REC"/>
    <property type="match status" value="1"/>
</dbReference>
<evidence type="ECO:0000313" key="4">
    <source>
        <dbReference type="EMBL" id="MCF1714334.1"/>
    </source>
</evidence>
<dbReference type="Proteomes" id="UP001200145">
    <property type="component" value="Unassembled WGS sequence"/>
</dbReference>
<dbReference type="Gene3D" id="3.40.50.2300">
    <property type="match status" value="1"/>
</dbReference>